<reference evidence="2" key="1">
    <citation type="submission" date="2019-10" db="EMBL/GenBank/DDBJ databases">
        <authorList>
            <consortium name="DOE Joint Genome Institute"/>
            <person name="Kuo A."/>
            <person name="Miyauchi S."/>
            <person name="Kiss E."/>
            <person name="Drula E."/>
            <person name="Kohler A."/>
            <person name="Sanchez-Garcia M."/>
            <person name="Andreopoulos B."/>
            <person name="Barry K.W."/>
            <person name="Bonito G."/>
            <person name="Buee M."/>
            <person name="Carver A."/>
            <person name="Chen C."/>
            <person name="Cichocki N."/>
            <person name="Clum A."/>
            <person name="Culley D."/>
            <person name="Crous P.W."/>
            <person name="Fauchery L."/>
            <person name="Girlanda M."/>
            <person name="Hayes R."/>
            <person name="Keri Z."/>
            <person name="LaButti K."/>
            <person name="Lipzen A."/>
            <person name="Lombard V."/>
            <person name="Magnuson J."/>
            <person name="Maillard F."/>
            <person name="Morin E."/>
            <person name="Murat C."/>
            <person name="Nolan M."/>
            <person name="Ohm R."/>
            <person name="Pangilinan J."/>
            <person name="Pereira M."/>
            <person name="Perotto S."/>
            <person name="Peter M."/>
            <person name="Riley R."/>
            <person name="Sitrit Y."/>
            <person name="Stielow B."/>
            <person name="Szollosi G."/>
            <person name="Zifcakova L."/>
            <person name="Stursova M."/>
            <person name="Spatafora J.W."/>
            <person name="Tedersoo L."/>
            <person name="Vaario L.-M."/>
            <person name="Yamada A."/>
            <person name="Yan M."/>
            <person name="Wang P."/>
            <person name="Xu J."/>
            <person name="Bruns T."/>
            <person name="Baldrian P."/>
            <person name="Vilgalys R."/>
            <person name="Henrissat B."/>
            <person name="Grigoriev I.V."/>
            <person name="Hibbett D."/>
            <person name="Nagy L.G."/>
            <person name="Martin F.M."/>
        </authorList>
    </citation>
    <scope>NUCLEOTIDE SEQUENCE</scope>
    <source>
        <strain evidence="2">BED1</strain>
    </source>
</reference>
<protein>
    <submittedName>
        <fullName evidence="2">Uncharacterized protein</fullName>
    </submittedName>
</protein>
<feature type="signal peptide" evidence="1">
    <location>
        <begin position="1"/>
        <end position="26"/>
    </location>
</feature>
<organism evidence="2 3">
    <name type="scientific">Boletus edulis BED1</name>
    <dbReference type="NCBI Taxonomy" id="1328754"/>
    <lineage>
        <taxon>Eukaryota</taxon>
        <taxon>Fungi</taxon>
        <taxon>Dikarya</taxon>
        <taxon>Basidiomycota</taxon>
        <taxon>Agaricomycotina</taxon>
        <taxon>Agaricomycetes</taxon>
        <taxon>Agaricomycetidae</taxon>
        <taxon>Boletales</taxon>
        <taxon>Boletineae</taxon>
        <taxon>Boletaceae</taxon>
        <taxon>Boletoideae</taxon>
        <taxon>Boletus</taxon>
    </lineage>
</organism>
<accession>A0AAD4BUI0</accession>
<evidence type="ECO:0000256" key="1">
    <source>
        <dbReference type="SAM" id="SignalP"/>
    </source>
</evidence>
<proteinExistence type="predicted"/>
<keyword evidence="1" id="KW-0732">Signal</keyword>
<keyword evidence="3" id="KW-1185">Reference proteome</keyword>
<sequence>MIFCATRVINFIGLLALAASLPLSERNELDNWYPYFTYPTAGSDVCVGGIIDVQWDTSNPPYPIDNPYSTLYLCTYGNVILNDPVAKEFPLQAGHVSVRISTETSLGPYQFALVGNYEHLSPTFNIVYC</sequence>
<gene>
    <name evidence="2" type="ORF">L210DRAFT_3539715</name>
</gene>
<feature type="chain" id="PRO_5041971613" evidence="1">
    <location>
        <begin position="27"/>
        <end position="129"/>
    </location>
</feature>
<evidence type="ECO:0000313" key="3">
    <source>
        <dbReference type="Proteomes" id="UP001194468"/>
    </source>
</evidence>
<dbReference type="EMBL" id="WHUW01000012">
    <property type="protein sequence ID" value="KAF8440457.1"/>
    <property type="molecule type" value="Genomic_DNA"/>
</dbReference>
<dbReference type="Proteomes" id="UP001194468">
    <property type="component" value="Unassembled WGS sequence"/>
</dbReference>
<comment type="caution">
    <text evidence="2">The sequence shown here is derived from an EMBL/GenBank/DDBJ whole genome shotgun (WGS) entry which is preliminary data.</text>
</comment>
<dbReference type="AlphaFoldDB" id="A0AAD4BUI0"/>
<reference evidence="2" key="2">
    <citation type="journal article" date="2020" name="Nat. Commun.">
        <title>Large-scale genome sequencing of mycorrhizal fungi provides insights into the early evolution of symbiotic traits.</title>
        <authorList>
            <person name="Miyauchi S."/>
            <person name="Kiss E."/>
            <person name="Kuo A."/>
            <person name="Drula E."/>
            <person name="Kohler A."/>
            <person name="Sanchez-Garcia M."/>
            <person name="Morin E."/>
            <person name="Andreopoulos B."/>
            <person name="Barry K.W."/>
            <person name="Bonito G."/>
            <person name="Buee M."/>
            <person name="Carver A."/>
            <person name="Chen C."/>
            <person name="Cichocki N."/>
            <person name="Clum A."/>
            <person name="Culley D."/>
            <person name="Crous P.W."/>
            <person name="Fauchery L."/>
            <person name="Girlanda M."/>
            <person name="Hayes R.D."/>
            <person name="Keri Z."/>
            <person name="LaButti K."/>
            <person name="Lipzen A."/>
            <person name="Lombard V."/>
            <person name="Magnuson J."/>
            <person name="Maillard F."/>
            <person name="Murat C."/>
            <person name="Nolan M."/>
            <person name="Ohm R.A."/>
            <person name="Pangilinan J."/>
            <person name="Pereira M.F."/>
            <person name="Perotto S."/>
            <person name="Peter M."/>
            <person name="Pfister S."/>
            <person name="Riley R."/>
            <person name="Sitrit Y."/>
            <person name="Stielow J.B."/>
            <person name="Szollosi G."/>
            <person name="Zifcakova L."/>
            <person name="Stursova M."/>
            <person name="Spatafora J.W."/>
            <person name="Tedersoo L."/>
            <person name="Vaario L.M."/>
            <person name="Yamada A."/>
            <person name="Yan M."/>
            <person name="Wang P."/>
            <person name="Xu J."/>
            <person name="Bruns T."/>
            <person name="Baldrian P."/>
            <person name="Vilgalys R."/>
            <person name="Dunand C."/>
            <person name="Henrissat B."/>
            <person name="Grigoriev I.V."/>
            <person name="Hibbett D."/>
            <person name="Nagy L.G."/>
            <person name="Martin F.M."/>
        </authorList>
    </citation>
    <scope>NUCLEOTIDE SEQUENCE</scope>
    <source>
        <strain evidence="2">BED1</strain>
    </source>
</reference>
<name>A0AAD4BUI0_BOLED</name>
<evidence type="ECO:0000313" key="2">
    <source>
        <dbReference type="EMBL" id="KAF8440457.1"/>
    </source>
</evidence>